<evidence type="ECO:0000256" key="1">
    <source>
        <dbReference type="SAM" id="MobiDB-lite"/>
    </source>
</evidence>
<proteinExistence type="predicted"/>
<gene>
    <name evidence="2" type="ORF">JTE90_003649</name>
</gene>
<dbReference type="EMBL" id="JAFNEN010006699">
    <property type="protein sequence ID" value="KAG8155760.1"/>
    <property type="molecule type" value="Genomic_DNA"/>
</dbReference>
<feature type="compositionally biased region" description="Basic residues" evidence="1">
    <location>
        <begin position="83"/>
        <end position="95"/>
    </location>
</feature>
<evidence type="ECO:0000313" key="2">
    <source>
        <dbReference type="EMBL" id="KAG8155760.1"/>
    </source>
</evidence>
<sequence>MGLPRGVVWPWPYFPSQSGFYLKYADSRGPKGQKRTAPKKLIKTQKRRAPKNEISGKTTIFPRIWEKSFPPSKKAGDYPKGGSGRHRWHPAKKLLKNQDEPKAGFTENTTRETETQNDPFKTKIEKFKHDVLKKPEPKTKKNFPNAKEHPNETWISLEKQKSTSMTLCTKTPMKNKNPPQFNRRRVGRL</sequence>
<evidence type="ECO:0000313" key="3">
    <source>
        <dbReference type="Proteomes" id="UP000827092"/>
    </source>
</evidence>
<accession>A0AAV6TCX5</accession>
<protein>
    <submittedName>
        <fullName evidence="2">Uncharacterized protein</fullName>
    </submittedName>
</protein>
<feature type="region of interest" description="Disordered" evidence="1">
    <location>
        <begin position="65"/>
        <end position="189"/>
    </location>
</feature>
<dbReference type="AlphaFoldDB" id="A0AAV6TCX5"/>
<organism evidence="2 3">
    <name type="scientific">Oedothorax gibbosus</name>
    <dbReference type="NCBI Taxonomy" id="931172"/>
    <lineage>
        <taxon>Eukaryota</taxon>
        <taxon>Metazoa</taxon>
        <taxon>Ecdysozoa</taxon>
        <taxon>Arthropoda</taxon>
        <taxon>Chelicerata</taxon>
        <taxon>Arachnida</taxon>
        <taxon>Araneae</taxon>
        <taxon>Araneomorphae</taxon>
        <taxon>Entelegynae</taxon>
        <taxon>Araneoidea</taxon>
        <taxon>Linyphiidae</taxon>
        <taxon>Erigoninae</taxon>
        <taxon>Oedothorax</taxon>
    </lineage>
</organism>
<dbReference type="Proteomes" id="UP000827092">
    <property type="component" value="Unassembled WGS sequence"/>
</dbReference>
<feature type="compositionally biased region" description="Polar residues" evidence="1">
    <location>
        <begin position="162"/>
        <end position="180"/>
    </location>
</feature>
<feature type="compositionally biased region" description="Basic and acidic residues" evidence="1">
    <location>
        <begin position="109"/>
        <end position="139"/>
    </location>
</feature>
<name>A0AAV6TCX5_9ARAC</name>
<keyword evidence="3" id="KW-1185">Reference proteome</keyword>
<reference evidence="2 3" key="1">
    <citation type="journal article" date="2022" name="Nat. Ecol. Evol.">
        <title>A masculinizing supergene underlies an exaggerated male reproductive morph in a spider.</title>
        <authorList>
            <person name="Hendrickx F."/>
            <person name="De Corte Z."/>
            <person name="Sonet G."/>
            <person name="Van Belleghem S.M."/>
            <person name="Kostlbacher S."/>
            <person name="Vangestel C."/>
        </authorList>
    </citation>
    <scope>NUCLEOTIDE SEQUENCE [LARGE SCALE GENOMIC DNA]</scope>
    <source>
        <strain evidence="2">W744_W776</strain>
    </source>
</reference>
<comment type="caution">
    <text evidence="2">The sequence shown here is derived from an EMBL/GenBank/DDBJ whole genome shotgun (WGS) entry which is preliminary data.</text>
</comment>